<dbReference type="InterPro" id="IPR050237">
    <property type="entry name" value="ATP-dep_AMP-bd_enzyme"/>
</dbReference>
<dbReference type="EMBL" id="CAADGD010000100">
    <property type="protein sequence ID" value="VFK72190.1"/>
    <property type="molecule type" value="Genomic_DNA"/>
</dbReference>
<reference evidence="5" key="1">
    <citation type="submission" date="2019-02" db="EMBL/GenBank/DDBJ databases">
        <authorList>
            <person name="Gruber-Vodicka R. H."/>
            <person name="Seah K. B. B."/>
        </authorList>
    </citation>
    <scope>NUCLEOTIDE SEQUENCE</scope>
    <source>
        <strain evidence="5">BECK_BY19</strain>
        <strain evidence="4">BECK_BY8</strain>
    </source>
</reference>
<dbReference type="PANTHER" id="PTHR43767:SF1">
    <property type="entry name" value="NONRIBOSOMAL PEPTIDE SYNTHASE PES1 (EUROFUNG)-RELATED"/>
    <property type="match status" value="1"/>
</dbReference>
<dbReference type="Gene3D" id="3.40.50.12780">
    <property type="entry name" value="N-terminal domain of ligase-like"/>
    <property type="match status" value="1"/>
</dbReference>
<evidence type="ECO:0000313" key="5">
    <source>
        <dbReference type="EMBL" id="VFK72190.1"/>
    </source>
</evidence>
<dbReference type="Pfam" id="PF00501">
    <property type="entry name" value="AMP-binding"/>
    <property type="match status" value="1"/>
</dbReference>
<dbReference type="AlphaFoldDB" id="A0A451B1M8"/>
<dbReference type="InterPro" id="IPR000873">
    <property type="entry name" value="AMP-dep_synth/lig_dom"/>
</dbReference>
<dbReference type="SUPFAM" id="SSF56801">
    <property type="entry name" value="Acetyl-CoA synthetase-like"/>
    <property type="match status" value="1"/>
</dbReference>
<feature type="domain" description="AMP-dependent synthetase/ligase" evidence="2">
    <location>
        <begin position="10"/>
        <end position="313"/>
    </location>
</feature>
<feature type="domain" description="AMP-binding enzyme C-terminal" evidence="3">
    <location>
        <begin position="364"/>
        <end position="433"/>
    </location>
</feature>
<dbReference type="InterPro" id="IPR042099">
    <property type="entry name" value="ANL_N_sf"/>
</dbReference>
<feature type="compositionally biased region" description="Polar residues" evidence="1">
    <location>
        <begin position="463"/>
        <end position="480"/>
    </location>
</feature>
<dbReference type="Pfam" id="PF13193">
    <property type="entry name" value="AMP-binding_C"/>
    <property type="match status" value="1"/>
</dbReference>
<sequence length="480" mass="52847">MTDLFHWTDRKTLVRPFLLSSDGDLTYGDLLRLVGRWRGFIRSRQYAKPTRVALAMADPLHTIAATLALWCEGHIVCPLHLHWSGEARAHLLETLGVNVCIAKPPEPRHMNDVAKPLDIGLSQHALAMLLYTSGSCAAPKGCCLTLAALLGNASASLRNMPLGIGDVWLLSLPLFHVGGWGLVLRTLLSGSALALPARNAPIPAGVTHVSCVPTQLARWLEQGVDLSGIEAVLVGGAPIPRILVERAVHRDIPLFTTYGCTEMASQVSTTRPNERDDFESLSTAGHVLEGHQVHIAETREIFLRGPCLALGYWQNGAIIDFRDAQGWYRSGDFGYFDEAGRLCILGRKDNLIISGGENIQPERVEGVILESGLVSRCVVVGRDHPTWGQRPIAFCEWLEGGDEQELATYLSAYLPRYKVPDAFLPWPSVPKSQGLKIDRKEFQRLANHSLNRALESENRKNLTRQSRNQGFSSPTLPSFP</sequence>
<feature type="region of interest" description="Disordered" evidence="1">
    <location>
        <begin position="454"/>
        <end position="480"/>
    </location>
</feature>
<evidence type="ECO:0000259" key="3">
    <source>
        <dbReference type="Pfam" id="PF13193"/>
    </source>
</evidence>
<protein>
    <submittedName>
        <fullName evidence="5">2-succinylbenzoyl-CoA synthetase</fullName>
    </submittedName>
</protein>
<name>A0A451B1M8_9GAMM</name>
<dbReference type="EMBL" id="CAADFZ010000105">
    <property type="protein sequence ID" value="VFK66720.1"/>
    <property type="molecule type" value="Genomic_DNA"/>
</dbReference>
<dbReference type="GO" id="GO:0016878">
    <property type="term" value="F:acid-thiol ligase activity"/>
    <property type="evidence" value="ECO:0007669"/>
    <property type="project" value="UniProtKB-ARBA"/>
</dbReference>
<dbReference type="PANTHER" id="PTHR43767">
    <property type="entry name" value="LONG-CHAIN-FATTY-ACID--COA LIGASE"/>
    <property type="match status" value="1"/>
</dbReference>
<dbReference type="InterPro" id="IPR045851">
    <property type="entry name" value="AMP-bd_C_sf"/>
</dbReference>
<dbReference type="InterPro" id="IPR025110">
    <property type="entry name" value="AMP-bd_C"/>
</dbReference>
<accession>A0A451B1M8</accession>
<dbReference type="Gene3D" id="3.30.300.30">
    <property type="match status" value="1"/>
</dbReference>
<proteinExistence type="predicted"/>
<dbReference type="CDD" id="cd17630">
    <property type="entry name" value="OSB_MenE-like"/>
    <property type="match status" value="1"/>
</dbReference>
<evidence type="ECO:0000259" key="2">
    <source>
        <dbReference type="Pfam" id="PF00501"/>
    </source>
</evidence>
<evidence type="ECO:0000313" key="4">
    <source>
        <dbReference type="EMBL" id="VFK66720.1"/>
    </source>
</evidence>
<gene>
    <name evidence="4" type="ORF">BECKUNK1418G_GA0071005_110513</name>
    <name evidence="5" type="ORF">BECKUNK1418H_GA0071006_110013</name>
</gene>
<evidence type="ECO:0000256" key="1">
    <source>
        <dbReference type="SAM" id="MobiDB-lite"/>
    </source>
</evidence>
<organism evidence="5">
    <name type="scientific">Candidatus Kentrum sp. UNK</name>
    <dbReference type="NCBI Taxonomy" id="2126344"/>
    <lineage>
        <taxon>Bacteria</taxon>
        <taxon>Pseudomonadati</taxon>
        <taxon>Pseudomonadota</taxon>
        <taxon>Gammaproteobacteria</taxon>
        <taxon>Candidatus Kentrum</taxon>
    </lineage>
</organism>